<evidence type="ECO:0000313" key="2">
    <source>
        <dbReference type="EMBL" id="KAG8626758.1"/>
    </source>
</evidence>
<evidence type="ECO:0000256" key="1">
    <source>
        <dbReference type="SAM" id="MobiDB-lite"/>
    </source>
</evidence>
<evidence type="ECO:0000313" key="3">
    <source>
        <dbReference type="Proteomes" id="UP000809789"/>
    </source>
</evidence>
<feature type="compositionally biased region" description="Acidic residues" evidence="1">
    <location>
        <begin position="410"/>
        <end position="423"/>
    </location>
</feature>
<comment type="caution">
    <text evidence="2">The sequence shown here is derived from an EMBL/GenBank/DDBJ whole genome shotgun (WGS) entry which is preliminary data.</text>
</comment>
<keyword evidence="3" id="KW-1185">Reference proteome</keyword>
<name>A0A8K0PGV0_9PEZI</name>
<dbReference type="OrthoDB" id="10326249at2759"/>
<feature type="region of interest" description="Disordered" evidence="1">
    <location>
        <begin position="403"/>
        <end position="438"/>
    </location>
</feature>
<dbReference type="EMBL" id="JAESVG020000006">
    <property type="protein sequence ID" value="KAG8626758.1"/>
    <property type="molecule type" value="Genomic_DNA"/>
</dbReference>
<dbReference type="AlphaFoldDB" id="A0A8K0PGV0"/>
<protein>
    <submittedName>
        <fullName evidence="2">Uncharacterized protein</fullName>
    </submittedName>
</protein>
<proteinExistence type="predicted"/>
<reference evidence="2" key="1">
    <citation type="submission" date="2021-07" db="EMBL/GenBank/DDBJ databases">
        <title>Elsinoe batatas strain:CRI-CJ2 Genome sequencing and assembly.</title>
        <authorList>
            <person name="Huang L."/>
        </authorList>
    </citation>
    <scope>NUCLEOTIDE SEQUENCE</scope>
    <source>
        <strain evidence="2">CRI-CJ2</strain>
    </source>
</reference>
<organism evidence="2 3">
    <name type="scientific">Elsinoe batatas</name>
    <dbReference type="NCBI Taxonomy" id="2601811"/>
    <lineage>
        <taxon>Eukaryota</taxon>
        <taxon>Fungi</taxon>
        <taxon>Dikarya</taxon>
        <taxon>Ascomycota</taxon>
        <taxon>Pezizomycotina</taxon>
        <taxon>Dothideomycetes</taxon>
        <taxon>Dothideomycetidae</taxon>
        <taxon>Myriangiales</taxon>
        <taxon>Elsinoaceae</taxon>
        <taxon>Elsinoe</taxon>
    </lineage>
</organism>
<dbReference type="Proteomes" id="UP000809789">
    <property type="component" value="Unassembled WGS sequence"/>
</dbReference>
<accession>A0A8K0PGV0</accession>
<gene>
    <name evidence="2" type="ORF">KVT40_005703</name>
</gene>
<sequence length="438" mass="49836">MPGLCQVSIHNLEAGIQWNKDAPAEDNPRWIISFSTGLRTGPSSREGPFSVMVPISSNRGSFPPSFEYFNTKQNAFVQSFGGGILMWGTYLVNDLGKTHLHADAVLLKVFEHSPEQAVVQGSKHKYSQIHFQKWWTMPGTEAGNVRDREDYAARVFEWMVFGSDTVKGLVMADADPPMLGNDGESSTFMGLAKRCRRVCIGPTCRLLWWDRHEWPVTDLPPATLDLHQQWQQVLVITSCVLAVEGRAIKDDFGSEVCDYDGGSNRKDTLAIFRFNEHYDIANLPRWFHSTFAIATAIMPDIALASHEELHEMARRCWIDRRFAVGLYLEGEGDEYNRFYFGAIIIKPNEEHEANVEEGQWYKVSKIRFDRWYRADDGGIDKNDRAAFVLSVFRLMDQRKQMFESKKVPQDDESLAAEGEESQAMDDVPNDVGMVNEET</sequence>